<dbReference type="RefSeq" id="WP_153278721.1">
    <property type="nucleotide sequence ID" value="NZ_CP034550.1"/>
</dbReference>
<evidence type="ECO:0000256" key="1">
    <source>
        <dbReference type="SAM" id="MobiDB-lite"/>
    </source>
</evidence>
<dbReference type="AlphaFoldDB" id="A0A5Q0H9R0"/>
<keyword evidence="3" id="KW-1185">Reference proteome</keyword>
<accession>A0A5Q0H9R0</accession>
<dbReference type="KEGG" id="ssyi:EKG83_39355"/>
<feature type="region of interest" description="Disordered" evidence="1">
    <location>
        <begin position="78"/>
        <end position="104"/>
    </location>
</feature>
<sequence>MSPPDADAPKWTGDAEAAARFGSPEAIRAALLPEQTDEFDAAIAAARRTPHLDQLRDTVQAWRRIALLTSQTPAEARRVAEVRRTGAPRPGSKSWTDLRAELGL</sequence>
<dbReference type="EMBL" id="CP034550">
    <property type="protein sequence ID" value="QFZ22684.1"/>
    <property type="molecule type" value="Genomic_DNA"/>
</dbReference>
<reference evidence="3" key="1">
    <citation type="journal article" date="2021" name="Curr. Microbiol.">
        <title>Complete genome of nocamycin-producing strain Saccharothrix syringae NRRL B-16468 reveals the biosynthetic potential for secondary metabolites.</title>
        <authorList>
            <person name="Mo X."/>
            <person name="Yang S."/>
        </authorList>
    </citation>
    <scope>NUCLEOTIDE SEQUENCE [LARGE SCALE GENOMIC DNA]</scope>
    <source>
        <strain evidence="3">ATCC 51364 / DSM 43886 / JCM 6844 / KCTC 9398 / NBRC 14523 / NRRL B-16468 / INA 2240</strain>
    </source>
</reference>
<gene>
    <name evidence="2" type="ORF">EKG83_39355</name>
</gene>
<evidence type="ECO:0000313" key="3">
    <source>
        <dbReference type="Proteomes" id="UP000325787"/>
    </source>
</evidence>
<dbReference type="Proteomes" id="UP000325787">
    <property type="component" value="Chromosome"/>
</dbReference>
<dbReference type="Pfam" id="PF19760">
    <property type="entry name" value="DUF6247"/>
    <property type="match status" value="1"/>
</dbReference>
<organism evidence="2 3">
    <name type="scientific">Saccharothrix syringae</name>
    <name type="common">Nocardiopsis syringae</name>
    <dbReference type="NCBI Taxonomy" id="103733"/>
    <lineage>
        <taxon>Bacteria</taxon>
        <taxon>Bacillati</taxon>
        <taxon>Actinomycetota</taxon>
        <taxon>Actinomycetes</taxon>
        <taxon>Pseudonocardiales</taxon>
        <taxon>Pseudonocardiaceae</taxon>
        <taxon>Saccharothrix</taxon>
    </lineage>
</organism>
<proteinExistence type="predicted"/>
<evidence type="ECO:0000313" key="2">
    <source>
        <dbReference type="EMBL" id="QFZ22684.1"/>
    </source>
</evidence>
<protein>
    <submittedName>
        <fullName evidence="2">Uncharacterized protein</fullName>
    </submittedName>
</protein>
<name>A0A5Q0H9R0_SACSY</name>
<dbReference type="InterPro" id="IPR046214">
    <property type="entry name" value="DUF6247"/>
</dbReference>